<evidence type="ECO:0000313" key="2">
    <source>
        <dbReference type="Proteomes" id="UP001381693"/>
    </source>
</evidence>
<comment type="caution">
    <text evidence="1">The sequence shown here is derived from an EMBL/GenBank/DDBJ whole genome shotgun (WGS) entry which is preliminary data.</text>
</comment>
<organism evidence="1 2">
    <name type="scientific">Halocaridina rubra</name>
    <name type="common">Hawaiian red shrimp</name>
    <dbReference type="NCBI Taxonomy" id="373956"/>
    <lineage>
        <taxon>Eukaryota</taxon>
        <taxon>Metazoa</taxon>
        <taxon>Ecdysozoa</taxon>
        <taxon>Arthropoda</taxon>
        <taxon>Crustacea</taxon>
        <taxon>Multicrustacea</taxon>
        <taxon>Malacostraca</taxon>
        <taxon>Eumalacostraca</taxon>
        <taxon>Eucarida</taxon>
        <taxon>Decapoda</taxon>
        <taxon>Pleocyemata</taxon>
        <taxon>Caridea</taxon>
        <taxon>Atyoidea</taxon>
        <taxon>Atyidae</taxon>
        <taxon>Halocaridina</taxon>
    </lineage>
</organism>
<proteinExistence type="predicted"/>
<gene>
    <name evidence="1" type="ORF">SK128_016912</name>
</gene>
<dbReference type="AlphaFoldDB" id="A0AAN8WPW4"/>
<name>A0AAN8WPW4_HALRR</name>
<dbReference type="Proteomes" id="UP001381693">
    <property type="component" value="Unassembled WGS sequence"/>
</dbReference>
<dbReference type="EMBL" id="JAXCGZ010019475">
    <property type="protein sequence ID" value="KAK7066063.1"/>
    <property type="molecule type" value="Genomic_DNA"/>
</dbReference>
<evidence type="ECO:0000313" key="1">
    <source>
        <dbReference type="EMBL" id="KAK7066063.1"/>
    </source>
</evidence>
<accession>A0AAN8WPW4</accession>
<keyword evidence="2" id="KW-1185">Reference proteome</keyword>
<protein>
    <submittedName>
        <fullName evidence="1">Uncharacterized protein</fullName>
    </submittedName>
</protein>
<sequence length="108" mass="12795">MNTTPNKESKSLTDATMCNANFKYHMDPFIKIEFGLIINDAKIVRKVGSENNGRELQEDLNSLHEWSEKWLMKFNTSKMSYAFLSNVRVAFRHMDKEMFRNIYVTYRS</sequence>
<reference evidence="1 2" key="1">
    <citation type="submission" date="2023-11" db="EMBL/GenBank/DDBJ databases">
        <title>Halocaridina rubra genome assembly.</title>
        <authorList>
            <person name="Smith C."/>
        </authorList>
    </citation>
    <scope>NUCLEOTIDE SEQUENCE [LARGE SCALE GENOMIC DNA]</scope>
    <source>
        <strain evidence="1">EP-1</strain>
        <tissue evidence="1">Whole</tissue>
    </source>
</reference>